<dbReference type="EMBL" id="PDSK01000095">
    <property type="protein sequence ID" value="PIE33714.1"/>
    <property type="molecule type" value="Genomic_DNA"/>
</dbReference>
<dbReference type="AlphaFoldDB" id="A0A2G6KDG0"/>
<reference evidence="2 3" key="1">
    <citation type="submission" date="2017-10" db="EMBL/GenBank/DDBJ databases">
        <title>Novel microbial diversity and functional potential in the marine mammal oral microbiome.</title>
        <authorList>
            <person name="Dudek N.K."/>
            <person name="Sun C.L."/>
            <person name="Burstein D."/>
            <person name="Kantor R.S."/>
            <person name="Aliaga Goltsman D.S."/>
            <person name="Bik E.M."/>
            <person name="Thomas B.C."/>
            <person name="Banfield J.F."/>
            <person name="Relman D.A."/>
        </authorList>
    </citation>
    <scope>NUCLEOTIDE SEQUENCE [LARGE SCALE GENOMIC DNA]</scope>
    <source>
        <strain evidence="2">DOLJORAL78_47_16</strain>
    </source>
</reference>
<comment type="caution">
    <text evidence="2">The sequence shown here is derived from an EMBL/GenBank/DDBJ whole genome shotgun (WGS) entry which is preliminary data.</text>
</comment>
<name>A0A2G6KDG0_9BACT</name>
<evidence type="ECO:0000313" key="2">
    <source>
        <dbReference type="EMBL" id="PIE33714.1"/>
    </source>
</evidence>
<organism evidence="2 3">
    <name type="scientific">candidate division KSB3 bacterium</name>
    <dbReference type="NCBI Taxonomy" id="2044937"/>
    <lineage>
        <taxon>Bacteria</taxon>
        <taxon>candidate division KSB3</taxon>
    </lineage>
</organism>
<dbReference type="Proteomes" id="UP000230821">
    <property type="component" value="Unassembled WGS sequence"/>
</dbReference>
<proteinExistence type="predicted"/>
<gene>
    <name evidence="2" type="ORF">CSA56_10320</name>
</gene>
<feature type="region of interest" description="Disordered" evidence="1">
    <location>
        <begin position="88"/>
        <end position="109"/>
    </location>
</feature>
<accession>A0A2G6KDG0</accession>
<evidence type="ECO:0000313" key="3">
    <source>
        <dbReference type="Proteomes" id="UP000230821"/>
    </source>
</evidence>
<sequence length="109" mass="12069">MGAVLNRMIISQRSIIERIQETGAQVSASAAELTATIRQQEEAMGLQVSLTRQVLEAVEAISGVEKKIGNNQCSMWWQHRRKRQILCKQRADESHPDRGSGALNGEANP</sequence>
<evidence type="ECO:0000256" key="1">
    <source>
        <dbReference type="SAM" id="MobiDB-lite"/>
    </source>
</evidence>
<feature type="compositionally biased region" description="Basic and acidic residues" evidence="1">
    <location>
        <begin position="89"/>
        <end position="98"/>
    </location>
</feature>
<protein>
    <submittedName>
        <fullName evidence="2">Uncharacterized protein</fullName>
    </submittedName>
</protein>